<dbReference type="GO" id="GO:0051213">
    <property type="term" value="F:dioxygenase activity"/>
    <property type="evidence" value="ECO:0007669"/>
    <property type="project" value="UniProtKB-KW"/>
</dbReference>
<dbReference type="SUPFAM" id="SSF55961">
    <property type="entry name" value="Bet v1-like"/>
    <property type="match status" value="1"/>
</dbReference>
<keyword evidence="4" id="KW-0408">Iron</keyword>
<dbReference type="InterPro" id="IPR036922">
    <property type="entry name" value="Rieske_2Fe-2S_sf"/>
</dbReference>
<protein>
    <submittedName>
        <fullName evidence="7">Phenylpropionate dioxygenase-like ring-hydroxylating dioxygenase large terminal subunit</fullName>
    </submittedName>
</protein>
<keyword evidence="2" id="KW-0479">Metal-binding</keyword>
<dbReference type="GO" id="GO:0051537">
    <property type="term" value="F:2 iron, 2 sulfur cluster binding"/>
    <property type="evidence" value="ECO:0007669"/>
    <property type="project" value="UniProtKB-KW"/>
</dbReference>
<evidence type="ECO:0000256" key="3">
    <source>
        <dbReference type="ARBA" id="ARBA00023002"/>
    </source>
</evidence>
<accession>A0A840AWU9</accession>
<evidence type="ECO:0000256" key="5">
    <source>
        <dbReference type="ARBA" id="ARBA00023014"/>
    </source>
</evidence>
<keyword evidence="7" id="KW-0223">Dioxygenase</keyword>
<dbReference type="Proteomes" id="UP000553963">
    <property type="component" value="Unassembled WGS sequence"/>
</dbReference>
<dbReference type="Gene3D" id="3.90.380.10">
    <property type="entry name" value="Naphthalene 1,2-dioxygenase Alpha Subunit, Chain A, domain 1"/>
    <property type="match status" value="1"/>
</dbReference>
<comment type="caution">
    <text evidence="7">The sequence shown here is derived from an EMBL/GenBank/DDBJ whole genome shotgun (WGS) entry which is preliminary data.</text>
</comment>
<feature type="domain" description="Rieske" evidence="6">
    <location>
        <begin position="13"/>
        <end position="115"/>
    </location>
</feature>
<name>A0A840AWU9_9HYPH</name>
<evidence type="ECO:0000256" key="2">
    <source>
        <dbReference type="ARBA" id="ARBA00022723"/>
    </source>
</evidence>
<dbReference type="InterPro" id="IPR050584">
    <property type="entry name" value="Cholesterol_7-desaturase"/>
</dbReference>
<keyword evidence="5" id="KW-0411">Iron-sulfur</keyword>
<dbReference type="GO" id="GO:0046872">
    <property type="term" value="F:metal ion binding"/>
    <property type="evidence" value="ECO:0007669"/>
    <property type="project" value="UniProtKB-KW"/>
</dbReference>
<evidence type="ECO:0000313" key="7">
    <source>
        <dbReference type="EMBL" id="MBB3933673.1"/>
    </source>
</evidence>
<dbReference type="PROSITE" id="PS51296">
    <property type="entry name" value="RIESKE"/>
    <property type="match status" value="1"/>
</dbReference>
<gene>
    <name evidence="7" type="ORF">GGR25_004746</name>
</gene>
<keyword evidence="3" id="KW-0560">Oxidoreductase</keyword>
<reference evidence="7 8" key="1">
    <citation type="submission" date="2020-08" db="EMBL/GenBank/DDBJ databases">
        <title>Genomic Encyclopedia of Type Strains, Phase IV (KMG-IV): sequencing the most valuable type-strain genomes for metagenomic binning, comparative biology and taxonomic classification.</title>
        <authorList>
            <person name="Goeker M."/>
        </authorList>
    </citation>
    <scope>NUCLEOTIDE SEQUENCE [LARGE SCALE GENOMIC DNA]</scope>
    <source>
        <strain evidence="7 8">DSM 25966</strain>
    </source>
</reference>
<organism evidence="7 8">
    <name type="scientific">Kaistia hirudinis</name>
    <dbReference type="NCBI Taxonomy" id="1293440"/>
    <lineage>
        <taxon>Bacteria</taxon>
        <taxon>Pseudomonadati</taxon>
        <taxon>Pseudomonadota</taxon>
        <taxon>Alphaproteobacteria</taxon>
        <taxon>Hyphomicrobiales</taxon>
        <taxon>Kaistiaceae</taxon>
        <taxon>Kaistia</taxon>
    </lineage>
</organism>
<dbReference type="AlphaFoldDB" id="A0A840AWU9"/>
<dbReference type="PANTHER" id="PTHR21266:SF60">
    <property type="entry name" value="3-KETOSTEROID-9-ALPHA-MONOOXYGENASE, OXYGENASE COMPONENT"/>
    <property type="match status" value="1"/>
</dbReference>
<dbReference type="Pfam" id="PF00355">
    <property type="entry name" value="Rieske"/>
    <property type="match status" value="1"/>
</dbReference>
<sequence length="335" mass="38178">MRVTQEPVLRKFWYCIMPIGDLDDGPKPFRLLGEKIALWKDADGVPHAVKDRCLHRSAMLSAGTVEDGNIVCPYHGWAFDGTGLCVRVPQEPIQKPKPFGVASYRCAERYGYVWVALEEPIYDIPVIAEFGQPGFRQIHEFVEEWACPPLRLMENAFDNAHIFFVHRNTFGDTSPIPVENQFEDTPDGFITHTVVPVKNPPRMRDALRTTEAETVRHMANRYYTPANFRVGRIDYPNGLTNILCTAATPIDDKLTRRIQFVLRNDTEEETPSAKVIAFDREVGDEDKWVVETTEEDVPLDTSEGVEVSMPVDRPGILMRKQLREIIRQHRQAASA</sequence>
<evidence type="ECO:0000256" key="4">
    <source>
        <dbReference type="ARBA" id="ARBA00023004"/>
    </source>
</evidence>
<dbReference type="Pfam" id="PF19112">
    <property type="entry name" value="VanA_C"/>
    <property type="match status" value="1"/>
</dbReference>
<evidence type="ECO:0000256" key="1">
    <source>
        <dbReference type="ARBA" id="ARBA00022714"/>
    </source>
</evidence>
<dbReference type="InterPro" id="IPR044043">
    <property type="entry name" value="VanA_C_cat"/>
</dbReference>
<dbReference type="CDD" id="cd03469">
    <property type="entry name" value="Rieske_RO_Alpha_N"/>
    <property type="match status" value="1"/>
</dbReference>
<dbReference type="RefSeq" id="WP_183401301.1">
    <property type="nucleotide sequence ID" value="NZ_JACIDS010000006.1"/>
</dbReference>
<dbReference type="Gene3D" id="2.102.10.10">
    <property type="entry name" value="Rieske [2Fe-2S] iron-sulphur domain"/>
    <property type="match status" value="1"/>
</dbReference>
<dbReference type="InterPro" id="IPR017941">
    <property type="entry name" value="Rieske_2Fe-2S"/>
</dbReference>
<keyword evidence="8" id="KW-1185">Reference proteome</keyword>
<keyword evidence="1" id="KW-0001">2Fe-2S</keyword>
<evidence type="ECO:0000259" key="6">
    <source>
        <dbReference type="PROSITE" id="PS51296"/>
    </source>
</evidence>
<dbReference type="PANTHER" id="PTHR21266">
    <property type="entry name" value="IRON-SULFUR DOMAIN CONTAINING PROTEIN"/>
    <property type="match status" value="1"/>
</dbReference>
<proteinExistence type="predicted"/>
<dbReference type="SUPFAM" id="SSF50022">
    <property type="entry name" value="ISP domain"/>
    <property type="match status" value="1"/>
</dbReference>
<evidence type="ECO:0000313" key="8">
    <source>
        <dbReference type="Proteomes" id="UP000553963"/>
    </source>
</evidence>
<dbReference type="EMBL" id="JACIDS010000006">
    <property type="protein sequence ID" value="MBB3933673.1"/>
    <property type="molecule type" value="Genomic_DNA"/>
</dbReference>